<sequence>MTPGHELDLAPALSVNRRSPQQWCLNRRLPLQLTKDINRQFPSSQNPTAFLLPASKIHESMSVQGKKECPTINKPKNKEEYGFLVNKVTSRIKIVRFEKETVNSNTMVKQYCIYQVGYTYFQIEYSLQSSDLTNKVEENYSCSIEYLKFSGGQENMICHAITAPQSALDCNSLNMVQRCQLTQPAI</sequence>
<reference evidence="1 2" key="1">
    <citation type="journal article" date="2023" name="Hortic Res">
        <title>Pangenome of water caltrop reveals structural variations and asymmetric subgenome divergence after allopolyploidization.</title>
        <authorList>
            <person name="Zhang X."/>
            <person name="Chen Y."/>
            <person name="Wang L."/>
            <person name="Yuan Y."/>
            <person name="Fang M."/>
            <person name="Shi L."/>
            <person name="Lu R."/>
            <person name="Comes H.P."/>
            <person name="Ma Y."/>
            <person name="Chen Y."/>
            <person name="Huang G."/>
            <person name="Zhou Y."/>
            <person name="Zheng Z."/>
            <person name="Qiu Y."/>
        </authorList>
    </citation>
    <scope>NUCLEOTIDE SEQUENCE [LARGE SCALE GENOMIC DNA]</scope>
    <source>
        <strain evidence="1">F231</strain>
    </source>
</reference>
<keyword evidence="2" id="KW-1185">Reference proteome</keyword>
<dbReference type="Proteomes" id="UP001346149">
    <property type="component" value="Unassembled WGS sequence"/>
</dbReference>
<evidence type="ECO:0000313" key="1">
    <source>
        <dbReference type="EMBL" id="KAK4762985.1"/>
    </source>
</evidence>
<organism evidence="1 2">
    <name type="scientific">Trapa natans</name>
    <name type="common">Water chestnut</name>
    <dbReference type="NCBI Taxonomy" id="22666"/>
    <lineage>
        <taxon>Eukaryota</taxon>
        <taxon>Viridiplantae</taxon>
        <taxon>Streptophyta</taxon>
        <taxon>Embryophyta</taxon>
        <taxon>Tracheophyta</taxon>
        <taxon>Spermatophyta</taxon>
        <taxon>Magnoliopsida</taxon>
        <taxon>eudicotyledons</taxon>
        <taxon>Gunneridae</taxon>
        <taxon>Pentapetalae</taxon>
        <taxon>rosids</taxon>
        <taxon>malvids</taxon>
        <taxon>Myrtales</taxon>
        <taxon>Lythraceae</taxon>
        <taxon>Trapa</taxon>
    </lineage>
</organism>
<comment type="caution">
    <text evidence="1">The sequence shown here is derived from an EMBL/GenBank/DDBJ whole genome shotgun (WGS) entry which is preliminary data.</text>
</comment>
<protein>
    <submittedName>
        <fullName evidence="1">Uncharacterized protein</fullName>
    </submittedName>
</protein>
<accession>A0AAN7KHP7</accession>
<gene>
    <name evidence="1" type="ORF">SAY86_008753</name>
</gene>
<name>A0AAN7KHP7_TRANT</name>
<dbReference type="AlphaFoldDB" id="A0AAN7KHP7"/>
<proteinExistence type="predicted"/>
<dbReference type="EMBL" id="JAXQNO010000024">
    <property type="protein sequence ID" value="KAK4762985.1"/>
    <property type="molecule type" value="Genomic_DNA"/>
</dbReference>
<evidence type="ECO:0000313" key="2">
    <source>
        <dbReference type="Proteomes" id="UP001346149"/>
    </source>
</evidence>